<dbReference type="EMBL" id="HBHR01003184">
    <property type="protein sequence ID" value="CAD9858936.1"/>
    <property type="molecule type" value="Transcribed_RNA"/>
</dbReference>
<dbReference type="AlphaFoldDB" id="A0A7S2UW48"/>
<evidence type="ECO:0000256" key="2">
    <source>
        <dbReference type="SAM" id="MobiDB-lite"/>
    </source>
</evidence>
<evidence type="ECO:0000256" key="1">
    <source>
        <dbReference type="SAM" id="Coils"/>
    </source>
</evidence>
<protein>
    <submittedName>
        <fullName evidence="3">Uncharacterized protein</fullName>
    </submittedName>
</protein>
<feature type="region of interest" description="Disordered" evidence="2">
    <location>
        <begin position="167"/>
        <end position="187"/>
    </location>
</feature>
<gene>
    <name evidence="3" type="ORF">FJAP1339_LOCUS1455</name>
</gene>
<organism evidence="3">
    <name type="scientific">Fibrocapsa japonica</name>
    <dbReference type="NCBI Taxonomy" id="94617"/>
    <lineage>
        <taxon>Eukaryota</taxon>
        <taxon>Sar</taxon>
        <taxon>Stramenopiles</taxon>
        <taxon>Ochrophyta</taxon>
        <taxon>Raphidophyceae</taxon>
        <taxon>Chattonellales</taxon>
        <taxon>Chattonellaceae</taxon>
        <taxon>Fibrocapsa</taxon>
    </lineage>
</organism>
<reference evidence="3" key="1">
    <citation type="submission" date="2021-01" db="EMBL/GenBank/DDBJ databases">
        <authorList>
            <person name="Corre E."/>
            <person name="Pelletier E."/>
            <person name="Niang G."/>
            <person name="Scheremetjew M."/>
            <person name="Finn R."/>
            <person name="Kale V."/>
            <person name="Holt S."/>
            <person name="Cochrane G."/>
            <person name="Meng A."/>
            <person name="Brown T."/>
            <person name="Cohen L."/>
        </authorList>
    </citation>
    <scope>NUCLEOTIDE SEQUENCE</scope>
    <source>
        <strain evidence="3">CCMP1661</strain>
    </source>
</reference>
<name>A0A7S2UW48_9STRA</name>
<keyword evidence="1" id="KW-0175">Coiled coil</keyword>
<accession>A0A7S2UW48</accession>
<sequence>MISSQEESKANQQFSASGMDKKLEQLYEQKASKLAQQKNLSDEFNEILTREGGLNEVSRQACKNLEAAVAVAQRPGYFEYYQAPAEVQRIIAADDLKLLTNKINQIQRELDQIDSEIEQLSKQHYSQRNPPQVNNLGQWFAVYGTPKPPPNGTLSVFEPSDKVYGGTQHHRAFKSQSRSLKKGTVLK</sequence>
<evidence type="ECO:0000313" key="3">
    <source>
        <dbReference type="EMBL" id="CAD9858936.1"/>
    </source>
</evidence>
<proteinExistence type="predicted"/>
<feature type="coiled-coil region" evidence="1">
    <location>
        <begin position="96"/>
        <end position="123"/>
    </location>
</feature>